<dbReference type="Pfam" id="PF00085">
    <property type="entry name" value="Thioredoxin"/>
    <property type="match status" value="1"/>
</dbReference>
<dbReference type="InterPro" id="IPR013766">
    <property type="entry name" value="Thioredoxin_domain"/>
</dbReference>
<dbReference type="EMBL" id="JBHSQB010000006">
    <property type="protein sequence ID" value="MFC6096508.1"/>
    <property type="molecule type" value="Genomic_DNA"/>
</dbReference>
<dbReference type="InterPro" id="IPR017937">
    <property type="entry name" value="Thioredoxin_CS"/>
</dbReference>
<reference evidence="5" key="1">
    <citation type="journal article" date="2019" name="Int. J. Syst. Evol. Microbiol.">
        <title>The Global Catalogue of Microorganisms (GCM) 10K type strain sequencing project: providing services to taxonomists for standard genome sequencing and annotation.</title>
        <authorList>
            <consortium name="The Broad Institute Genomics Platform"/>
            <consortium name="The Broad Institute Genome Sequencing Center for Infectious Disease"/>
            <person name="Wu L."/>
            <person name="Ma J."/>
        </authorList>
    </citation>
    <scope>NUCLEOTIDE SEQUENCE [LARGE SCALE GENOMIC DNA]</scope>
    <source>
        <strain evidence="5">CCUG 49679</strain>
    </source>
</reference>
<dbReference type="InterPro" id="IPR036249">
    <property type="entry name" value="Thioredoxin-like_sf"/>
</dbReference>
<dbReference type="PROSITE" id="PS51352">
    <property type="entry name" value="THIOREDOXIN_2"/>
    <property type="match status" value="1"/>
</dbReference>
<feature type="signal peptide" evidence="2">
    <location>
        <begin position="1"/>
        <end position="21"/>
    </location>
</feature>
<feature type="chain" id="PRO_5046557473" evidence="2">
    <location>
        <begin position="22"/>
        <end position="202"/>
    </location>
</feature>
<accession>A0ABW1PLK2</accession>
<evidence type="ECO:0000313" key="4">
    <source>
        <dbReference type="EMBL" id="MFC6096508.1"/>
    </source>
</evidence>
<evidence type="ECO:0000256" key="1">
    <source>
        <dbReference type="ARBA" id="ARBA00023284"/>
    </source>
</evidence>
<feature type="domain" description="Thioredoxin" evidence="3">
    <location>
        <begin position="31"/>
        <end position="202"/>
    </location>
</feature>
<dbReference type="SUPFAM" id="SSF52833">
    <property type="entry name" value="Thioredoxin-like"/>
    <property type="match status" value="1"/>
</dbReference>
<evidence type="ECO:0000259" key="3">
    <source>
        <dbReference type="PROSITE" id="PS51352"/>
    </source>
</evidence>
<name>A0ABW1PLK2_9FLAO</name>
<keyword evidence="5" id="KW-1185">Reference proteome</keyword>
<sequence length="202" mass="23828">MAKLILTAFLLICLNSFSQTSKTKKVSIKNVHYLSEASNFSEDNILLANVKLYKIDNVSLLQMIEKSTKKLKIVLFYGYWCTPCREMLPKLIELAEKNKDNIDLFVITGEQDERFEKVFSYLKQLNLNNPSFIIDTKKYGNEKEPFIRTEKLIQEICKDCDYKKMGFPSFIIYNKQNKMIFDATYENTNEYNYDQIELNLRN</sequence>
<evidence type="ECO:0000313" key="5">
    <source>
        <dbReference type="Proteomes" id="UP001596287"/>
    </source>
</evidence>
<comment type="caution">
    <text evidence="4">The sequence shown here is derived from an EMBL/GenBank/DDBJ whole genome shotgun (WGS) entry which is preliminary data.</text>
</comment>
<dbReference type="PROSITE" id="PS00194">
    <property type="entry name" value="THIOREDOXIN_1"/>
    <property type="match status" value="1"/>
</dbReference>
<proteinExistence type="predicted"/>
<evidence type="ECO:0000256" key="2">
    <source>
        <dbReference type="SAM" id="SignalP"/>
    </source>
</evidence>
<dbReference type="Proteomes" id="UP001596287">
    <property type="component" value="Unassembled WGS sequence"/>
</dbReference>
<gene>
    <name evidence="4" type="ORF">ACFPVY_07590</name>
</gene>
<keyword evidence="2" id="KW-0732">Signal</keyword>
<protein>
    <submittedName>
        <fullName evidence="4">TlpA family protein disulfide reductase</fullName>
    </submittedName>
</protein>
<keyword evidence="1" id="KW-0676">Redox-active center</keyword>
<organism evidence="4 5">
    <name type="scientific">Flavobacterium qiangtangense</name>
    <dbReference type="NCBI Taxonomy" id="1442595"/>
    <lineage>
        <taxon>Bacteria</taxon>
        <taxon>Pseudomonadati</taxon>
        <taxon>Bacteroidota</taxon>
        <taxon>Flavobacteriia</taxon>
        <taxon>Flavobacteriales</taxon>
        <taxon>Flavobacteriaceae</taxon>
        <taxon>Flavobacterium</taxon>
    </lineage>
</organism>
<dbReference type="Gene3D" id="3.40.30.10">
    <property type="entry name" value="Glutaredoxin"/>
    <property type="match status" value="1"/>
</dbReference>
<dbReference type="RefSeq" id="WP_379791361.1">
    <property type="nucleotide sequence ID" value="NZ_JBHSQB010000006.1"/>
</dbReference>